<dbReference type="Pfam" id="PF01261">
    <property type="entry name" value="AP_endonuc_2"/>
    <property type="match status" value="1"/>
</dbReference>
<dbReference type="PANTHER" id="PTHR21445">
    <property type="entry name" value="ENDONUCLEASE IV ENDODEOXYRIBONUCLEASE IV"/>
    <property type="match status" value="1"/>
</dbReference>
<dbReference type="PANTHER" id="PTHR21445:SF0">
    <property type="entry name" value="APURINIC-APYRIMIDINIC ENDONUCLEASE"/>
    <property type="match status" value="1"/>
</dbReference>
<dbReference type="Gene3D" id="3.20.20.150">
    <property type="entry name" value="Divalent-metal-dependent TIM barrel enzymes"/>
    <property type="match status" value="1"/>
</dbReference>
<name>A0ABR7VTN0_VIRHA</name>
<evidence type="ECO:0000313" key="4">
    <source>
        <dbReference type="Proteomes" id="UP000621631"/>
    </source>
</evidence>
<keyword evidence="1" id="KW-0540">Nuclease</keyword>
<dbReference type="EC" id="3.1.21.2" evidence="3"/>
<dbReference type="GO" id="GO:0008833">
    <property type="term" value="F:deoxyribonuclease IV (phage-T4-induced) activity"/>
    <property type="evidence" value="ECO:0007669"/>
    <property type="project" value="UniProtKB-EC"/>
</dbReference>
<dbReference type="PROSITE" id="PS51432">
    <property type="entry name" value="AP_NUCLEASE_F2_4"/>
    <property type="match status" value="1"/>
</dbReference>
<dbReference type="RefSeq" id="WP_077356353.1">
    <property type="nucleotide sequence ID" value="NZ_CP033049.1"/>
</dbReference>
<dbReference type="Proteomes" id="UP000621631">
    <property type="component" value="Unassembled WGS sequence"/>
</dbReference>
<gene>
    <name evidence="3" type="ORF">IC602_15950</name>
</gene>
<keyword evidence="4" id="KW-1185">Reference proteome</keyword>
<dbReference type="SUPFAM" id="SSF51658">
    <property type="entry name" value="Xylose isomerase-like"/>
    <property type="match status" value="1"/>
</dbReference>
<dbReference type="InterPro" id="IPR036237">
    <property type="entry name" value="Xyl_isomerase-like_sf"/>
</dbReference>
<organism evidence="3 4">
    <name type="scientific">Virgibacillus halodenitrificans</name>
    <name type="common">Bacillus halodenitrificans</name>
    <dbReference type="NCBI Taxonomy" id="1482"/>
    <lineage>
        <taxon>Bacteria</taxon>
        <taxon>Bacillati</taxon>
        <taxon>Bacillota</taxon>
        <taxon>Bacilli</taxon>
        <taxon>Bacillales</taxon>
        <taxon>Bacillaceae</taxon>
        <taxon>Virgibacillus</taxon>
    </lineage>
</organism>
<evidence type="ECO:0000313" key="3">
    <source>
        <dbReference type="EMBL" id="MBD1224102.1"/>
    </source>
</evidence>
<dbReference type="SMART" id="SM00518">
    <property type="entry name" value="AP2Ec"/>
    <property type="match status" value="1"/>
</dbReference>
<evidence type="ECO:0000259" key="2">
    <source>
        <dbReference type="Pfam" id="PF01261"/>
    </source>
</evidence>
<keyword evidence="3" id="KW-0378">Hydrolase</keyword>
<dbReference type="InterPro" id="IPR013022">
    <property type="entry name" value="Xyl_isomerase-like_TIM-brl"/>
</dbReference>
<reference evidence="3 4" key="1">
    <citation type="submission" date="2020-09" db="EMBL/GenBank/DDBJ databases">
        <title>Draft Genome Sequences of Oil-Oxidizing Bacteria Halomonas titanicae, Marinobacter lutaoensis, and Virgibacillus halodenitrificans Isolated from Highly Saline Environments.</title>
        <authorList>
            <person name="Grouzdev D.S."/>
            <person name="Sokolova D.S."/>
            <person name="Semenova E.M."/>
            <person name="Borzenkov I.A."/>
            <person name="Bidzhieva S.K."/>
            <person name="Poltaraus A.B."/>
            <person name="Nazina T.N."/>
        </authorList>
    </citation>
    <scope>NUCLEOTIDE SEQUENCE [LARGE SCALE GENOMIC DNA]</scope>
    <source>
        <strain evidence="3 4">VKM B-3472D</strain>
    </source>
</reference>
<dbReference type="InterPro" id="IPR001719">
    <property type="entry name" value="AP_endonuc_2"/>
</dbReference>
<comment type="caution">
    <text evidence="3">The sequence shown here is derived from an EMBL/GenBank/DDBJ whole genome shotgun (WGS) entry which is preliminary data.</text>
</comment>
<evidence type="ECO:0000256" key="1">
    <source>
        <dbReference type="ARBA" id="ARBA00022722"/>
    </source>
</evidence>
<proteinExistence type="predicted"/>
<protein>
    <submittedName>
        <fullName evidence="3">Deoxyribonuclease IV</fullName>
        <ecNumber evidence="3">3.1.21.2</ecNumber>
    </submittedName>
</protein>
<accession>A0ABR7VTN0</accession>
<sequence length="283" mass="31632">MKFGCHLSIKDGYAGAAKIAEAYGASAFQYFPKNPRSLSIKEFNQDDVLLCRKLCQENGLESVAHAPYPTTLTPRDAKRRAQVISSVLNDLEIAEACGSKGVVVHFGKQIHVNNPVASYHLMIDTLNEILSVWNGRGRILLENSAGLPGGMGTTLEELAMIRKLSDYPEKIGFCLDICHAFASGLWTGDNWKAVMDNAIKLHFFDKLEVIHFNNSKYDTGHGKDRHANIFSGGFINENQFEDLIQTPQLKEVPFILETPKETISHKEELQLLQEKWGTNRNAK</sequence>
<feature type="domain" description="Xylose isomerase-like TIM barrel" evidence="2">
    <location>
        <begin position="19"/>
        <end position="272"/>
    </location>
</feature>
<dbReference type="NCBIfam" id="TIGR00587">
    <property type="entry name" value="nfo"/>
    <property type="match status" value="1"/>
</dbReference>
<dbReference type="EMBL" id="JACWEZ010000013">
    <property type="protein sequence ID" value="MBD1224102.1"/>
    <property type="molecule type" value="Genomic_DNA"/>
</dbReference>